<evidence type="ECO:0000256" key="5">
    <source>
        <dbReference type="ARBA" id="ARBA00022448"/>
    </source>
</evidence>
<evidence type="ECO:0000256" key="7">
    <source>
        <dbReference type="ARBA" id="ARBA00022870"/>
    </source>
</evidence>
<accession>A0A3S7ED01</accession>
<comment type="function">
    <text evidence="1">Plays a role in viral cell-to-cell propagation, by facilitating genome transport to neighboring plant cells through plasmosdesmata,.</text>
</comment>
<evidence type="ECO:0000256" key="11">
    <source>
        <dbReference type="ARBA" id="ARBA00023184"/>
    </source>
</evidence>
<keyword evidence="6 13" id="KW-0812">Transmembrane</keyword>
<keyword evidence="10 13" id="KW-0472">Membrane</keyword>
<evidence type="ECO:0000256" key="4">
    <source>
        <dbReference type="ARBA" id="ARBA00013304"/>
    </source>
</evidence>
<evidence type="ECO:0000256" key="10">
    <source>
        <dbReference type="ARBA" id="ARBA00023136"/>
    </source>
</evidence>
<organism evidence="14">
    <name type="scientific">Peach chlorotic mottle virus</name>
    <dbReference type="NCBI Taxonomy" id="471498"/>
    <lineage>
        <taxon>Viruses</taxon>
        <taxon>Riboviria</taxon>
        <taxon>Orthornavirae</taxon>
        <taxon>Kitrinoviricota</taxon>
        <taxon>Alsuviricetes</taxon>
        <taxon>Tymovirales</taxon>
        <taxon>Betaflexiviridae</taxon>
        <taxon>Quinvirinae</taxon>
        <taxon>Foveavirus</taxon>
        <taxon>Foveavirus persicae</taxon>
    </lineage>
</organism>
<comment type="similarity">
    <text evidence="3">Belongs to the Tymovirales TGBp2 protein family.</text>
</comment>
<dbReference type="GO" id="GO:0044167">
    <property type="term" value="C:host cell endoplasmic reticulum membrane"/>
    <property type="evidence" value="ECO:0007669"/>
    <property type="project" value="UniProtKB-SubCell"/>
</dbReference>
<evidence type="ECO:0000256" key="1">
    <source>
        <dbReference type="ARBA" id="ARBA00002252"/>
    </source>
</evidence>
<feature type="transmembrane region" description="Helical" evidence="13">
    <location>
        <begin position="12"/>
        <end position="30"/>
    </location>
</feature>
<keyword evidence="11" id="KW-1038">Host endoplasmic reticulum</keyword>
<keyword evidence="9" id="KW-0916">Viral movement protein</keyword>
<evidence type="ECO:0000256" key="9">
    <source>
        <dbReference type="ARBA" id="ARBA00023031"/>
    </source>
</evidence>
<evidence type="ECO:0000256" key="2">
    <source>
        <dbReference type="ARBA" id="ARBA00004625"/>
    </source>
</evidence>
<protein>
    <recommendedName>
        <fullName evidence="4">Movement protein TGB2</fullName>
    </recommendedName>
    <alternativeName>
        <fullName evidence="12">Triple gene block 2 protein</fullName>
    </alternativeName>
</protein>
<evidence type="ECO:0000313" key="14">
    <source>
        <dbReference type="EMBL" id="AVD50416.1"/>
    </source>
</evidence>
<name>A0A3S7ED01_9VIRU</name>
<sequence length="115" mass="12404">MPLAQPPDFSKSVFPLAIGLAVGIVIFALTRSTLPHAGDNIHHLPHGGSYVDGTKKINYCGPKESFPTPGVLGLKFYAFCLAFCILAYLHATFRGNNSSVRCSTCINNPQHCVRS</sequence>
<feature type="transmembrane region" description="Helical" evidence="13">
    <location>
        <begin position="72"/>
        <end position="91"/>
    </location>
</feature>
<proteinExistence type="inferred from homology"/>
<keyword evidence="7" id="KW-1043">Host membrane</keyword>
<evidence type="ECO:0000256" key="12">
    <source>
        <dbReference type="ARBA" id="ARBA00032240"/>
    </source>
</evidence>
<dbReference type="EMBL" id="KY774446">
    <property type="protein sequence ID" value="AVD50416.1"/>
    <property type="molecule type" value="Genomic_RNA"/>
</dbReference>
<keyword evidence="8 13" id="KW-1133">Transmembrane helix</keyword>
<dbReference type="GO" id="GO:0046740">
    <property type="term" value="P:transport of virus in host, cell to cell"/>
    <property type="evidence" value="ECO:0007669"/>
    <property type="project" value="UniProtKB-KW"/>
</dbReference>
<dbReference type="InterPro" id="IPR001896">
    <property type="entry name" value="Plant_vir_prot"/>
</dbReference>
<dbReference type="Pfam" id="PF01307">
    <property type="entry name" value="Plant_vir_prot"/>
    <property type="match status" value="1"/>
</dbReference>
<keyword evidence="5" id="KW-0813">Transport</keyword>
<reference evidence="14" key="1">
    <citation type="submission" date="2017-03" db="EMBL/GenBank/DDBJ databases">
        <title>Identification of several viruses from Peach (Prunus domestica) in Mexico.</title>
        <authorList>
            <person name="De La Torre Almaraz R."/>
            <person name="Sanchez Navarro J."/>
            <person name="Pallas V."/>
        </authorList>
    </citation>
    <scope>NUCLEOTIDE SEQUENCE</scope>
    <source>
        <strain evidence="14">DuraznoMex1</strain>
    </source>
</reference>
<evidence type="ECO:0000256" key="6">
    <source>
        <dbReference type="ARBA" id="ARBA00022692"/>
    </source>
</evidence>
<evidence type="ECO:0000256" key="13">
    <source>
        <dbReference type="SAM" id="Phobius"/>
    </source>
</evidence>
<evidence type="ECO:0000256" key="8">
    <source>
        <dbReference type="ARBA" id="ARBA00022989"/>
    </source>
</evidence>
<comment type="subcellular location">
    <subcellularLocation>
        <location evidence="2">Host endoplasmic reticulum membrane</location>
    </subcellularLocation>
</comment>
<evidence type="ECO:0000256" key="3">
    <source>
        <dbReference type="ARBA" id="ARBA00010321"/>
    </source>
</evidence>